<feature type="transmembrane region" description="Helical" evidence="2">
    <location>
        <begin position="47"/>
        <end position="69"/>
    </location>
</feature>
<keyword evidence="4" id="KW-1185">Reference proteome</keyword>
<dbReference type="EMBL" id="JAVRRT010000003">
    <property type="protein sequence ID" value="KAK5173582.1"/>
    <property type="molecule type" value="Genomic_DNA"/>
</dbReference>
<feature type="transmembrane region" description="Helical" evidence="2">
    <location>
        <begin position="81"/>
        <end position="107"/>
    </location>
</feature>
<keyword evidence="2" id="KW-0812">Transmembrane</keyword>
<keyword evidence="2" id="KW-0472">Membrane</keyword>
<organism evidence="3 4">
    <name type="scientific">Saxophila tyrrhenica</name>
    <dbReference type="NCBI Taxonomy" id="1690608"/>
    <lineage>
        <taxon>Eukaryota</taxon>
        <taxon>Fungi</taxon>
        <taxon>Dikarya</taxon>
        <taxon>Ascomycota</taxon>
        <taxon>Pezizomycotina</taxon>
        <taxon>Dothideomycetes</taxon>
        <taxon>Dothideomycetidae</taxon>
        <taxon>Mycosphaerellales</taxon>
        <taxon>Extremaceae</taxon>
        <taxon>Saxophila</taxon>
    </lineage>
</organism>
<dbReference type="GeneID" id="89923610"/>
<protein>
    <submittedName>
        <fullName evidence="3">Uncharacterized protein</fullName>
    </submittedName>
</protein>
<evidence type="ECO:0000313" key="3">
    <source>
        <dbReference type="EMBL" id="KAK5173582.1"/>
    </source>
</evidence>
<feature type="transmembrane region" description="Helical" evidence="2">
    <location>
        <begin position="12"/>
        <end position="35"/>
    </location>
</feature>
<reference evidence="3 4" key="1">
    <citation type="submission" date="2023-08" db="EMBL/GenBank/DDBJ databases">
        <title>Black Yeasts Isolated from many extreme environments.</title>
        <authorList>
            <person name="Coleine C."/>
            <person name="Stajich J.E."/>
            <person name="Selbmann L."/>
        </authorList>
    </citation>
    <scope>NUCLEOTIDE SEQUENCE [LARGE SCALE GENOMIC DNA]</scope>
    <source>
        <strain evidence="3 4">CCFEE 5935</strain>
    </source>
</reference>
<feature type="compositionally biased region" description="Polar residues" evidence="1">
    <location>
        <begin position="188"/>
        <end position="206"/>
    </location>
</feature>
<feature type="region of interest" description="Disordered" evidence="1">
    <location>
        <begin position="174"/>
        <end position="237"/>
    </location>
</feature>
<dbReference type="RefSeq" id="XP_064662277.1">
    <property type="nucleotide sequence ID" value="XM_064799522.1"/>
</dbReference>
<comment type="caution">
    <text evidence="3">The sequence shown here is derived from an EMBL/GenBank/DDBJ whole genome shotgun (WGS) entry which is preliminary data.</text>
</comment>
<gene>
    <name evidence="3" type="ORF">LTR77_002263</name>
</gene>
<proteinExistence type="predicted"/>
<name>A0AAV9PIF1_9PEZI</name>
<evidence type="ECO:0000313" key="4">
    <source>
        <dbReference type="Proteomes" id="UP001337655"/>
    </source>
</evidence>
<feature type="compositionally biased region" description="Polar residues" evidence="1">
    <location>
        <begin position="221"/>
        <end position="237"/>
    </location>
</feature>
<evidence type="ECO:0000256" key="2">
    <source>
        <dbReference type="SAM" id="Phobius"/>
    </source>
</evidence>
<accession>A0AAV9PIF1</accession>
<dbReference type="AlphaFoldDB" id="A0AAV9PIF1"/>
<feature type="transmembrane region" description="Helical" evidence="2">
    <location>
        <begin position="113"/>
        <end position="137"/>
    </location>
</feature>
<sequence length="237" mass="25838">MQGHIWKKRVLIPFWVIQILICLVFILAAALGLYVVDNVNADAAVEAALNTGAAVDLTFALLTILFDVAEMIMMCMHRLHPVTFIVFQCIKSAIWTAFLLLTIYAAAVSSTTGLTIFLVVVLFLTCMGQLIYGATIVHRHRKGTLYRGNYSLAQGGGQTAYTGAAPAPAPYAPQTGTYAVPHPDPFRNPSQTSFGGPSPYQSTAQQPGVPPFPQGDYYHPQSGQQSYEMHGTSQRYH</sequence>
<keyword evidence="2" id="KW-1133">Transmembrane helix</keyword>
<dbReference type="Proteomes" id="UP001337655">
    <property type="component" value="Unassembled WGS sequence"/>
</dbReference>
<evidence type="ECO:0000256" key="1">
    <source>
        <dbReference type="SAM" id="MobiDB-lite"/>
    </source>
</evidence>